<dbReference type="AlphaFoldDB" id="A0AAD7AH92"/>
<evidence type="ECO:0000313" key="3">
    <source>
        <dbReference type="EMBL" id="KAJ7358563.1"/>
    </source>
</evidence>
<feature type="domain" description="CxC2-like cysteine cluster KDZ transposase-associated" evidence="2">
    <location>
        <begin position="15"/>
        <end position="103"/>
    </location>
</feature>
<keyword evidence="1" id="KW-0812">Transmembrane</keyword>
<dbReference type="Pfam" id="PF18758">
    <property type="entry name" value="KDZ"/>
    <property type="match status" value="1"/>
</dbReference>
<gene>
    <name evidence="3" type="ORF">DFH08DRAFT_911760</name>
</gene>
<evidence type="ECO:0000256" key="1">
    <source>
        <dbReference type="SAM" id="Phobius"/>
    </source>
</evidence>
<accession>A0AAD7AH92</accession>
<feature type="transmembrane region" description="Helical" evidence="1">
    <location>
        <begin position="261"/>
        <end position="279"/>
    </location>
</feature>
<keyword evidence="1" id="KW-0472">Membrane</keyword>
<dbReference type="InterPro" id="IPR040521">
    <property type="entry name" value="KDZ"/>
</dbReference>
<evidence type="ECO:0000259" key="2">
    <source>
        <dbReference type="Pfam" id="PF18803"/>
    </source>
</evidence>
<evidence type="ECO:0000313" key="4">
    <source>
        <dbReference type="Proteomes" id="UP001218218"/>
    </source>
</evidence>
<name>A0AAD7AH92_9AGAR</name>
<dbReference type="EMBL" id="JARIHO010000007">
    <property type="protein sequence ID" value="KAJ7358563.1"/>
    <property type="molecule type" value="Genomic_DNA"/>
</dbReference>
<dbReference type="Proteomes" id="UP001218218">
    <property type="component" value="Unassembled WGS sequence"/>
</dbReference>
<organism evidence="3 4">
    <name type="scientific">Mycena albidolilacea</name>
    <dbReference type="NCBI Taxonomy" id="1033008"/>
    <lineage>
        <taxon>Eukaryota</taxon>
        <taxon>Fungi</taxon>
        <taxon>Dikarya</taxon>
        <taxon>Basidiomycota</taxon>
        <taxon>Agaricomycotina</taxon>
        <taxon>Agaricomycetes</taxon>
        <taxon>Agaricomycetidae</taxon>
        <taxon>Agaricales</taxon>
        <taxon>Marasmiineae</taxon>
        <taxon>Mycenaceae</taxon>
        <taxon>Mycena</taxon>
    </lineage>
</organism>
<proteinExistence type="predicted"/>
<protein>
    <recommendedName>
        <fullName evidence="2">CxC2-like cysteine cluster KDZ transposase-associated domain-containing protein</fullName>
    </recommendedName>
</protein>
<comment type="caution">
    <text evidence="3">The sequence shown here is derived from an EMBL/GenBank/DDBJ whole genome shotgun (WGS) entry which is preliminary data.</text>
</comment>
<reference evidence="3" key="1">
    <citation type="submission" date="2023-03" db="EMBL/GenBank/DDBJ databases">
        <title>Massive genome expansion in bonnet fungi (Mycena s.s.) driven by repeated elements and novel gene families across ecological guilds.</title>
        <authorList>
            <consortium name="Lawrence Berkeley National Laboratory"/>
            <person name="Harder C.B."/>
            <person name="Miyauchi S."/>
            <person name="Viragh M."/>
            <person name="Kuo A."/>
            <person name="Thoen E."/>
            <person name="Andreopoulos B."/>
            <person name="Lu D."/>
            <person name="Skrede I."/>
            <person name="Drula E."/>
            <person name="Henrissat B."/>
            <person name="Morin E."/>
            <person name="Kohler A."/>
            <person name="Barry K."/>
            <person name="LaButti K."/>
            <person name="Morin E."/>
            <person name="Salamov A."/>
            <person name="Lipzen A."/>
            <person name="Mereny Z."/>
            <person name="Hegedus B."/>
            <person name="Baldrian P."/>
            <person name="Stursova M."/>
            <person name="Weitz H."/>
            <person name="Taylor A."/>
            <person name="Grigoriev I.V."/>
            <person name="Nagy L.G."/>
            <person name="Martin F."/>
            <person name="Kauserud H."/>
        </authorList>
    </citation>
    <scope>NUCLEOTIDE SEQUENCE</scope>
    <source>
        <strain evidence="3">CBHHK002</strain>
    </source>
</reference>
<dbReference type="Pfam" id="PF18803">
    <property type="entry name" value="CxC2"/>
    <property type="match status" value="1"/>
</dbReference>
<dbReference type="InterPro" id="IPR041457">
    <property type="entry name" value="CxC2_KDZ-assoc"/>
</dbReference>
<keyword evidence="4" id="KW-1185">Reference proteome</keyword>
<sequence>MKQEWTGSFLKRVGLTSLGLVVQLGHTPGAACTAMRRGKFKFTLIDVTGIHNVALLRVCWWPMTVCDPSTCATFNVIRLFQNMNCLGKISAFHFLRSLELLTNADRLAPLPRAGRGHADTGVGRTAQGELALACQACPQLGKNLPEDWEKIDWPLLPENLSYKYFLILAEDCNFRLINCDMSSEVHVPIIDDGLGYFCNHVKYKNFLCQHVDEEEISTCSRFQAMFLANTKRVGGVTCAWHNMWHSNGLDDLQVGERYSNMMFILFFAILNVMLLYLILSYDIACQFSKNYWSRMEGLPAEMHINVEKVPNFHILGHKWPLGMTDGEDVEQNWEFTNGAAGLTKMMGPDGHHAFLEGLFVFHNWMRTVSYRKVFVRQMARNLKEGKQHKEAFDAFTALVEGERPELVIKWRKWVKDWESVQHTDGYNSPFEIAKPVHTMKDICLRLGKEELMRTGASRSFGDVLMMSCRRILTIDMKALANPTALQELDFMKRKTALLKHINRFRKLQRTFLTAGQREIRNNKTRGPEAVKLFMPSELGTTSRAKTCEKGLDGIEEELREGELKETLEELRQALRTQTMTNHFQHRNTTGQRALTRAQGVLRQISIRIHKAKLRYLYARNALLRLRGHGNWEKTYRMLEDADKLGEIVKGGIAAAGVVAAGEGTHTMSCIWYSTNVATGKEELIDVLRVEWCKVYARMHRWHEDIVLVEEEMRCTIEYGAWMAAQWEMRATARTSNTNPALAEGLRAICYRYPPRNAADMLPGT</sequence>
<keyword evidence="1" id="KW-1133">Transmembrane helix</keyword>